<dbReference type="PANTHER" id="PTHR47354">
    <property type="entry name" value="NADH OXIDOREDUCTASE HCR"/>
    <property type="match status" value="1"/>
</dbReference>
<reference evidence="6" key="1">
    <citation type="journal article" date="2019" name="Int. J. Syst. Evol. Microbiol.">
        <title>The Global Catalogue of Microorganisms (GCM) 10K type strain sequencing project: providing services to taxonomists for standard genome sequencing and annotation.</title>
        <authorList>
            <consortium name="The Broad Institute Genomics Platform"/>
            <consortium name="The Broad Institute Genome Sequencing Center for Infectious Disease"/>
            <person name="Wu L."/>
            <person name="Ma J."/>
        </authorList>
    </citation>
    <scope>NUCLEOTIDE SEQUENCE [LARGE SCALE GENOMIC DNA]</scope>
    <source>
        <strain evidence="6">CGMCC 1.10130</strain>
    </source>
</reference>
<dbReference type="InterPro" id="IPR039261">
    <property type="entry name" value="FNR_nucleotide-bd"/>
</dbReference>
<dbReference type="InterPro" id="IPR017927">
    <property type="entry name" value="FAD-bd_FR_type"/>
</dbReference>
<keyword evidence="6" id="KW-1185">Reference proteome</keyword>
<evidence type="ECO:0000256" key="1">
    <source>
        <dbReference type="ARBA" id="ARBA00023002"/>
    </source>
</evidence>
<protein>
    <submittedName>
        <fullName evidence="5">NAD(P)H-flavin reductase</fullName>
    </submittedName>
</protein>
<accession>A0A8J2U1S6</accession>
<dbReference type="Gene3D" id="3.40.50.80">
    <property type="entry name" value="Nucleotide-binding domain of ferredoxin-NADP reductase (FNR) module"/>
    <property type="match status" value="1"/>
</dbReference>
<dbReference type="NCBIfam" id="NF005963">
    <property type="entry name" value="PRK08051.1"/>
    <property type="match status" value="1"/>
</dbReference>
<evidence type="ECO:0000256" key="2">
    <source>
        <dbReference type="ARBA" id="ARBA00023223"/>
    </source>
</evidence>
<keyword evidence="2" id="KW-0455">Luminescence</keyword>
<dbReference type="Pfam" id="PF00175">
    <property type="entry name" value="NAD_binding_1"/>
    <property type="match status" value="1"/>
</dbReference>
<dbReference type="CDD" id="cd06189">
    <property type="entry name" value="flavin_oxioreductase"/>
    <property type="match status" value="1"/>
</dbReference>
<dbReference type="AlphaFoldDB" id="A0A8J2U1S6"/>
<dbReference type="RefSeq" id="WP_087504215.1">
    <property type="nucleotide sequence ID" value="NZ_BMDX01000001.1"/>
</dbReference>
<dbReference type="PROSITE" id="PS51384">
    <property type="entry name" value="FAD_FR"/>
    <property type="match status" value="1"/>
</dbReference>
<organism evidence="5 6">
    <name type="scientific">Neiella marina</name>
    <dbReference type="NCBI Taxonomy" id="508461"/>
    <lineage>
        <taxon>Bacteria</taxon>
        <taxon>Pseudomonadati</taxon>
        <taxon>Pseudomonadota</taxon>
        <taxon>Gammaproteobacteria</taxon>
        <taxon>Alteromonadales</taxon>
        <taxon>Echinimonadaceae</taxon>
        <taxon>Neiella</taxon>
    </lineage>
</organism>
<sequence>MKQVTCTVSRLEALTPFVQRAILTPTEAVEFLPGQYLMLHLSDEDKRPFSIASANSADVLELHIGAGRADSYAGQAIDYLRDNDQVTVSLPGGDAYWHPERHEPTILMAGGTGFSYVNSILMSMIDVPRREPLVLYWGVRKEADLYEWPRIEHLAANHDWLTVYAVVEEPSAGWQGKTGQVHQAVLADFADMSEYDIYMAGRFEMVGVARDAFLERGMLRKRMFSDAFAFIE</sequence>
<dbReference type="Proteomes" id="UP000619743">
    <property type="component" value="Unassembled WGS sequence"/>
</dbReference>
<dbReference type="PANTHER" id="PTHR47354:SF7">
    <property type="entry name" value="NAD(P)H-FLAVIN REDUCTASE"/>
    <property type="match status" value="1"/>
</dbReference>
<evidence type="ECO:0000313" key="6">
    <source>
        <dbReference type="Proteomes" id="UP000619743"/>
    </source>
</evidence>
<dbReference type="PRINTS" id="PR00410">
    <property type="entry name" value="PHEHYDRXLASE"/>
</dbReference>
<evidence type="ECO:0000259" key="4">
    <source>
        <dbReference type="PROSITE" id="PS51384"/>
    </source>
</evidence>
<dbReference type="InterPro" id="IPR001433">
    <property type="entry name" value="OxRdtase_FAD/NAD-bd"/>
</dbReference>
<dbReference type="InterPro" id="IPR017938">
    <property type="entry name" value="Riboflavin_synthase-like_b-brl"/>
</dbReference>
<dbReference type="EMBL" id="BMDX01000001">
    <property type="protein sequence ID" value="GGA64299.1"/>
    <property type="molecule type" value="Genomic_DNA"/>
</dbReference>
<dbReference type="GO" id="GO:0016491">
    <property type="term" value="F:oxidoreductase activity"/>
    <property type="evidence" value="ECO:0007669"/>
    <property type="project" value="UniProtKB-KW"/>
</dbReference>
<feature type="domain" description="FAD-binding FR-type" evidence="4">
    <location>
        <begin position="1"/>
        <end position="118"/>
    </location>
</feature>
<dbReference type="SUPFAM" id="SSF63380">
    <property type="entry name" value="Riboflavin synthase domain-like"/>
    <property type="match status" value="1"/>
</dbReference>
<name>A0A8J2U1S6_9GAMM</name>
<comment type="similarity">
    <text evidence="3">Belongs to the Fre/LuxG FAD/NAD(P) flavoprotein oxidoreductase family.</text>
</comment>
<dbReference type="OrthoDB" id="9806195at2"/>
<dbReference type="GO" id="GO:0008218">
    <property type="term" value="P:bioluminescence"/>
    <property type="evidence" value="ECO:0007669"/>
    <property type="project" value="UniProtKB-KW"/>
</dbReference>
<gene>
    <name evidence="5" type="primary">fre</name>
    <name evidence="5" type="ORF">GCM10011369_02120</name>
</gene>
<dbReference type="InterPro" id="IPR050415">
    <property type="entry name" value="MRET"/>
</dbReference>
<keyword evidence="1" id="KW-0560">Oxidoreductase</keyword>
<comment type="caution">
    <text evidence="5">The sequence shown here is derived from an EMBL/GenBank/DDBJ whole genome shotgun (WGS) entry which is preliminary data.</text>
</comment>
<dbReference type="SUPFAM" id="SSF52343">
    <property type="entry name" value="Ferredoxin reductase-like, C-terminal NADP-linked domain"/>
    <property type="match status" value="1"/>
</dbReference>
<evidence type="ECO:0000256" key="3">
    <source>
        <dbReference type="ARBA" id="ARBA00038177"/>
    </source>
</evidence>
<evidence type="ECO:0000313" key="5">
    <source>
        <dbReference type="EMBL" id="GGA64299.1"/>
    </source>
</evidence>
<proteinExistence type="inferred from homology"/>
<dbReference type="Gene3D" id="2.40.30.10">
    <property type="entry name" value="Translation factors"/>
    <property type="match status" value="1"/>
</dbReference>